<dbReference type="SUPFAM" id="SSF69118">
    <property type="entry name" value="AhpD-like"/>
    <property type="match status" value="1"/>
</dbReference>
<sequence length="107" mass="11964">VSRELGVTKIKLQELNNYKSSSLFSSEEQAVLRYADAVTSTPTEIPDEIFQPLCEYFDDSQIVELTSAIAWENYRARFDHALGVESQGYSEGAFCPLPVTGNQLSDH</sequence>
<name>A0A382SYC8_9ZZZZ</name>
<organism evidence="1">
    <name type="scientific">marine metagenome</name>
    <dbReference type="NCBI Taxonomy" id="408172"/>
    <lineage>
        <taxon>unclassified sequences</taxon>
        <taxon>metagenomes</taxon>
        <taxon>ecological metagenomes</taxon>
    </lineage>
</organism>
<dbReference type="PANTHER" id="PTHR34846:SF10">
    <property type="entry name" value="CYTOPLASMIC PROTEIN"/>
    <property type="match status" value="1"/>
</dbReference>
<dbReference type="InterPro" id="IPR029032">
    <property type="entry name" value="AhpD-like"/>
</dbReference>
<dbReference type="PANTHER" id="PTHR34846">
    <property type="entry name" value="4-CARBOXYMUCONOLACTONE DECARBOXYLASE FAMILY PROTEIN (AFU_ORTHOLOGUE AFUA_6G11590)"/>
    <property type="match status" value="1"/>
</dbReference>
<proteinExistence type="predicted"/>
<dbReference type="Gene3D" id="1.20.1290.10">
    <property type="entry name" value="AhpD-like"/>
    <property type="match status" value="1"/>
</dbReference>
<dbReference type="AlphaFoldDB" id="A0A382SYC8"/>
<reference evidence="1" key="1">
    <citation type="submission" date="2018-05" db="EMBL/GenBank/DDBJ databases">
        <authorList>
            <person name="Lanie J.A."/>
            <person name="Ng W.-L."/>
            <person name="Kazmierczak K.M."/>
            <person name="Andrzejewski T.M."/>
            <person name="Davidsen T.M."/>
            <person name="Wayne K.J."/>
            <person name="Tettelin H."/>
            <person name="Glass J.I."/>
            <person name="Rusch D."/>
            <person name="Podicherti R."/>
            <person name="Tsui H.-C.T."/>
            <person name="Winkler M.E."/>
        </authorList>
    </citation>
    <scope>NUCLEOTIDE SEQUENCE</scope>
</reference>
<feature type="non-terminal residue" evidence="1">
    <location>
        <position position="1"/>
    </location>
</feature>
<dbReference type="EMBL" id="UINC01132417">
    <property type="protein sequence ID" value="SVD14723.1"/>
    <property type="molecule type" value="Genomic_DNA"/>
</dbReference>
<evidence type="ECO:0000313" key="1">
    <source>
        <dbReference type="EMBL" id="SVD14723.1"/>
    </source>
</evidence>
<protein>
    <submittedName>
        <fullName evidence="1">Uncharacterized protein</fullName>
    </submittedName>
</protein>
<accession>A0A382SYC8</accession>
<gene>
    <name evidence="1" type="ORF">METZ01_LOCUS367577</name>
</gene>